<gene>
    <name evidence="1" type="ORF">BaRGS_00038546</name>
</gene>
<accession>A0ABD0J5E5</accession>
<evidence type="ECO:0000313" key="2">
    <source>
        <dbReference type="Proteomes" id="UP001519460"/>
    </source>
</evidence>
<dbReference type="AlphaFoldDB" id="A0ABD0J5E5"/>
<sequence>MGIKSDVDSQNASGPIDIRMASRATFAGPLRLRDFGQRRLQDKLQTLQKKAKEELHTFCLSMVKAKTTEISTARQCSFYL</sequence>
<reference evidence="1 2" key="1">
    <citation type="journal article" date="2023" name="Sci. Data">
        <title>Genome assembly of the Korean intertidal mud-creeper Batillaria attramentaria.</title>
        <authorList>
            <person name="Patra A.K."/>
            <person name="Ho P.T."/>
            <person name="Jun S."/>
            <person name="Lee S.J."/>
            <person name="Kim Y."/>
            <person name="Won Y.J."/>
        </authorList>
    </citation>
    <scope>NUCLEOTIDE SEQUENCE [LARGE SCALE GENOMIC DNA]</scope>
    <source>
        <strain evidence="1">Wonlab-2016</strain>
    </source>
</reference>
<keyword evidence="2" id="KW-1185">Reference proteome</keyword>
<dbReference type="EMBL" id="JACVVK020000626">
    <property type="protein sequence ID" value="KAK7462057.1"/>
    <property type="molecule type" value="Genomic_DNA"/>
</dbReference>
<dbReference type="Proteomes" id="UP001519460">
    <property type="component" value="Unassembled WGS sequence"/>
</dbReference>
<name>A0ABD0J5E5_9CAEN</name>
<organism evidence="1 2">
    <name type="scientific">Batillaria attramentaria</name>
    <dbReference type="NCBI Taxonomy" id="370345"/>
    <lineage>
        <taxon>Eukaryota</taxon>
        <taxon>Metazoa</taxon>
        <taxon>Spiralia</taxon>
        <taxon>Lophotrochozoa</taxon>
        <taxon>Mollusca</taxon>
        <taxon>Gastropoda</taxon>
        <taxon>Caenogastropoda</taxon>
        <taxon>Sorbeoconcha</taxon>
        <taxon>Cerithioidea</taxon>
        <taxon>Batillariidae</taxon>
        <taxon>Batillaria</taxon>
    </lineage>
</organism>
<proteinExistence type="predicted"/>
<evidence type="ECO:0000313" key="1">
    <source>
        <dbReference type="EMBL" id="KAK7462057.1"/>
    </source>
</evidence>
<comment type="caution">
    <text evidence="1">The sequence shown here is derived from an EMBL/GenBank/DDBJ whole genome shotgun (WGS) entry which is preliminary data.</text>
</comment>
<protein>
    <submittedName>
        <fullName evidence="1">Uncharacterized protein</fullName>
    </submittedName>
</protein>